<comment type="caution">
    <text evidence="2">The sequence shown here is derived from an EMBL/GenBank/DDBJ whole genome shotgun (WGS) entry which is preliminary data.</text>
</comment>
<evidence type="ECO:0000313" key="2">
    <source>
        <dbReference type="EMBL" id="PTL39883.1"/>
    </source>
</evidence>
<feature type="transmembrane region" description="Helical" evidence="1">
    <location>
        <begin position="86"/>
        <end position="108"/>
    </location>
</feature>
<evidence type="ECO:0000256" key="1">
    <source>
        <dbReference type="SAM" id="Phobius"/>
    </source>
</evidence>
<gene>
    <name evidence="2" type="ORF">C6Y45_04360</name>
</gene>
<protein>
    <submittedName>
        <fullName evidence="2">DUF1294 domain-containing protein</fullName>
    </submittedName>
</protein>
<reference evidence="2 3" key="1">
    <citation type="submission" date="2018-03" db="EMBL/GenBank/DDBJ databases">
        <title>Alkalicoccus saliphilus sp. nov., isolated from a mineral pool.</title>
        <authorList>
            <person name="Zhao B."/>
        </authorList>
    </citation>
    <scope>NUCLEOTIDE SEQUENCE [LARGE SCALE GENOMIC DNA]</scope>
    <source>
        <strain evidence="2 3">6AG</strain>
    </source>
</reference>
<dbReference type="InterPro" id="IPR010718">
    <property type="entry name" value="DUF1294"/>
</dbReference>
<keyword evidence="1" id="KW-0812">Transmembrane</keyword>
<keyword evidence="1" id="KW-0472">Membrane</keyword>
<dbReference type="EMBL" id="PZJJ01000004">
    <property type="protein sequence ID" value="PTL39883.1"/>
    <property type="molecule type" value="Genomic_DNA"/>
</dbReference>
<keyword evidence="1" id="KW-1133">Transmembrane helix</keyword>
<dbReference type="AlphaFoldDB" id="A0A2T4U8Z9"/>
<keyword evidence="3" id="KW-1185">Reference proteome</keyword>
<accession>A0A2T4U8Z9</accession>
<sequence length="109" mass="12593">MQWGSFRTLNDPEGPFFHAEEPGKMELLYIWCAINAAGSFIFYIDKQKAVKRKRRVSEKSLLTWAFLGAAPSMLVVSRLIRHKTRVLKFRIALPLMAGLQAVGIIYWMY</sequence>
<name>A0A2T4U8Z9_9BACI</name>
<dbReference type="Proteomes" id="UP000240509">
    <property type="component" value="Unassembled WGS sequence"/>
</dbReference>
<organism evidence="2 3">
    <name type="scientific">Alkalicoccus saliphilus</name>
    <dbReference type="NCBI Taxonomy" id="200989"/>
    <lineage>
        <taxon>Bacteria</taxon>
        <taxon>Bacillati</taxon>
        <taxon>Bacillota</taxon>
        <taxon>Bacilli</taxon>
        <taxon>Bacillales</taxon>
        <taxon>Bacillaceae</taxon>
        <taxon>Alkalicoccus</taxon>
    </lineage>
</organism>
<dbReference type="Pfam" id="PF06961">
    <property type="entry name" value="DUF1294"/>
    <property type="match status" value="1"/>
</dbReference>
<proteinExistence type="predicted"/>
<evidence type="ECO:0000313" key="3">
    <source>
        <dbReference type="Proteomes" id="UP000240509"/>
    </source>
</evidence>
<feature type="transmembrane region" description="Helical" evidence="1">
    <location>
        <begin position="27"/>
        <end position="45"/>
    </location>
</feature>